<dbReference type="Pfam" id="PF02823">
    <property type="entry name" value="ATP-synt_DE_N"/>
    <property type="match status" value="1"/>
</dbReference>
<feature type="domain" description="ATP synthase F1 complex delta/epsilon subunit N-terminal" evidence="8">
    <location>
        <begin position="5"/>
        <end position="83"/>
    </location>
</feature>
<dbReference type="PANTHER" id="PTHR13822">
    <property type="entry name" value="ATP SYNTHASE DELTA/EPSILON CHAIN"/>
    <property type="match status" value="1"/>
</dbReference>
<dbReference type="CDD" id="cd12152">
    <property type="entry name" value="F1-ATPase_delta"/>
    <property type="match status" value="1"/>
</dbReference>
<evidence type="ECO:0000256" key="2">
    <source>
        <dbReference type="ARBA" id="ARBA00005712"/>
    </source>
</evidence>
<dbReference type="GO" id="GO:0045259">
    <property type="term" value="C:proton-transporting ATP synthase complex"/>
    <property type="evidence" value="ECO:0007669"/>
    <property type="project" value="UniProtKB-KW"/>
</dbReference>
<dbReference type="GO" id="GO:0046933">
    <property type="term" value="F:proton-transporting ATP synthase activity, rotational mechanism"/>
    <property type="evidence" value="ECO:0007669"/>
    <property type="project" value="InterPro"/>
</dbReference>
<evidence type="ECO:0000313" key="9">
    <source>
        <dbReference type="EMBL" id="SVD75140.1"/>
    </source>
</evidence>
<evidence type="ECO:0000256" key="6">
    <source>
        <dbReference type="ARBA" id="ARBA00023196"/>
    </source>
</evidence>
<dbReference type="PANTHER" id="PTHR13822:SF10">
    <property type="entry name" value="ATP SYNTHASE EPSILON CHAIN, CHLOROPLASTIC"/>
    <property type="match status" value="1"/>
</dbReference>
<dbReference type="InterPro" id="IPR001469">
    <property type="entry name" value="ATP_synth_F1_dsu/esu"/>
</dbReference>
<dbReference type="InterPro" id="IPR020546">
    <property type="entry name" value="ATP_synth_F1_dsu/esu_N"/>
</dbReference>
<accession>A0A382XW98</accession>
<keyword evidence="6" id="KW-0139">CF(1)</keyword>
<proteinExistence type="inferred from homology"/>
<dbReference type="NCBIfam" id="TIGR01216">
    <property type="entry name" value="ATP_synt_epsi"/>
    <property type="match status" value="1"/>
</dbReference>
<dbReference type="HAMAP" id="MF_00530">
    <property type="entry name" value="ATP_synth_epsil_bac"/>
    <property type="match status" value="1"/>
</dbReference>
<evidence type="ECO:0000256" key="7">
    <source>
        <dbReference type="ARBA" id="ARBA00023310"/>
    </source>
</evidence>
<dbReference type="SUPFAM" id="SSF51344">
    <property type="entry name" value="Epsilon subunit of F1F0-ATP synthase N-terminal domain"/>
    <property type="match status" value="1"/>
</dbReference>
<keyword evidence="4" id="KW-0406">Ion transport</keyword>
<gene>
    <name evidence="9" type="ORF">METZ01_LOCUS427994</name>
</gene>
<evidence type="ECO:0000256" key="3">
    <source>
        <dbReference type="ARBA" id="ARBA00022448"/>
    </source>
</evidence>
<protein>
    <recommendedName>
        <fullName evidence="8">ATP synthase F1 complex delta/epsilon subunit N-terminal domain-containing protein</fullName>
    </recommendedName>
</protein>
<reference evidence="9" key="1">
    <citation type="submission" date="2018-05" db="EMBL/GenBank/DDBJ databases">
        <authorList>
            <person name="Lanie J.A."/>
            <person name="Ng W.-L."/>
            <person name="Kazmierczak K.M."/>
            <person name="Andrzejewski T.M."/>
            <person name="Davidsen T.M."/>
            <person name="Wayne K.J."/>
            <person name="Tettelin H."/>
            <person name="Glass J.I."/>
            <person name="Rusch D."/>
            <person name="Podicherti R."/>
            <person name="Tsui H.-C.T."/>
            <person name="Winkler M.E."/>
        </authorList>
    </citation>
    <scope>NUCLEOTIDE SEQUENCE</scope>
</reference>
<sequence length="131" mass="14809">MDENFKLDIISPEKTLFSDDVLMVTMPAVEGDMGILKNHINFITFLKPGIINIQLKDKSSEELYIEEGTVEFSSNILTVLSSTVFKLNELSKDLVQKMIEEADKEINSNDLTDKNKFILSHKLSVLKSISI</sequence>
<keyword evidence="7" id="KW-0066">ATP synthesis</keyword>
<name>A0A382XW98_9ZZZZ</name>
<dbReference type="Gene3D" id="2.60.15.10">
    <property type="entry name" value="F0F1 ATP synthase delta/epsilon subunit, N-terminal"/>
    <property type="match status" value="1"/>
</dbReference>
<evidence type="ECO:0000259" key="8">
    <source>
        <dbReference type="Pfam" id="PF02823"/>
    </source>
</evidence>
<evidence type="ECO:0000256" key="4">
    <source>
        <dbReference type="ARBA" id="ARBA00023065"/>
    </source>
</evidence>
<organism evidence="9">
    <name type="scientific">marine metagenome</name>
    <dbReference type="NCBI Taxonomy" id="408172"/>
    <lineage>
        <taxon>unclassified sequences</taxon>
        <taxon>metagenomes</taxon>
        <taxon>ecological metagenomes</taxon>
    </lineage>
</organism>
<dbReference type="InterPro" id="IPR036771">
    <property type="entry name" value="ATPsynth_dsu/esu_N"/>
</dbReference>
<evidence type="ECO:0000256" key="5">
    <source>
        <dbReference type="ARBA" id="ARBA00023136"/>
    </source>
</evidence>
<evidence type="ECO:0000256" key="1">
    <source>
        <dbReference type="ARBA" id="ARBA00004170"/>
    </source>
</evidence>
<dbReference type="EMBL" id="UINC01170878">
    <property type="protein sequence ID" value="SVD75140.1"/>
    <property type="molecule type" value="Genomic_DNA"/>
</dbReference>
<comment type="similarity">
    <text evidence="2">Belongs to the ATPase epsilon chain family.</text>
</comment>
<keyword evidence="5" id="KW-0472">Membrane</keyword>
<dbReference type="AlphaFoldDB" id="A0A382XW98"/>
<comment type="subcellular location">
    <subcellularLocation>
        <location evidence="1">Membrane</location>
        <topology evidence="1">Peripheral membrane protein</topology>
    </subcellularLocation>
</comment>
<keyword evidence="3" id="KW-0813">Transport</keyword>